<accession>A0A5J6MTV3</accession>
<dbReference type="RefSeq" id="WP_151115443.1">
    <property type="nucleotide sequence ID" value="NZ_CP042582.1"/>
</dbReference>
<dbReference type="PANTHER" id="PTHR34294:SF1">
    <property type="entry name" value="TRANSCRIPTIONAL REGULATOR LSRR"/>
    <property type="match status" value="1"/>
</dbReference>
<feature type="domain" description="Sugar-binding" evidence="5">
    <location>
        <begin position="79"/>
        <end position="328"/>
    </location>
</feature>
<dbReference type="PANTHER" id="PTHR34294">
    <property type="entry name" value="TRANSCRIPTIONAL REGULATOR-RELATED"/>
    <property type="match status" value="1"/>
</dbReference>
<dbReference type="InterPro" id="IPR007324">
    <property type="entry name" value="Sugar-bd_dom_put"/>
</dbReference>
<dbReference type="Pfam" id="PF04198">
    <property type="entry name" value="Sugar-bind"/>
    <property type="match status" value="1"/>
</dbReference>
<evidence type="ECO:0000313" key="6">
    <source>
        <dbReference type="EMBL" id="QEX21132.1"/>
    </source>
</evidence>
<dbReference type="Gene3D" id="3.40.50.1360">
    <property type="match status" value="1"/>
</dbReference>
<evidence type="ECO:0000256" key="3">
    <source>
        <dbReference type="ARBA" id="ARBA00023125"/>
    </source>
</evidence>
<keyword evidence="4" id="KW-0804">Transcription</keyword>
<organism evidence="6 7">
    <name type="scientific">Hypericibacter adhaerens</name>
    <dbReference type="NCBI Taxonomy" id="2602016"/>
    <lineage>
        <taxon>Bacteria</taxon>
        <taxon>Pseudomonadati</taxon>
        <taxon>Pseudomonadota</taxon>
        <taxon>Alphaproteobacteria</taxon>
        <taxon>Rhodospirillales</taxon>
        <taxon>Dongiaceae</taxon>
        <taxon>Hypericibacter</taxon>
    </lineage>
</organism>
<dbReference type="InterPro" id="IPR051054">
    <property type="entry name" value="SorC_transcr_regulators"/>
</dbReference>
<keyword evidence="7" id="KW-1185">Reference proteome</keyword>
<dbReference type="KEGG" id="hadh:FRZ61_10530"/>
<protein>
    <submittedName>
        <fullName evidence="6">Transcriptional regulator</fullName>
    </submittedName>
</protein>
<dbReference type="OrthoDB" id="7065657at2"/>
<sequence length="331" mass="35848">MTRRLEKSQSRVQRSALSPPPEFVGDPIVWAAWLYYEERMTQEEVADRLGVSRASVVNFLQEARDRGIVTIAVASEHLQSVRVSRELCKRFGLKSCVVIPDDGGRLPDYERIGRAGGRLLTEILEPSDILGVSWGRTVLALSASLPAVHLPGVSVVQIAGSAIGTAEFSPELCTTNIANRLGARCVNLYAPGIVSRPEVKKLFMQEPTLVEQFKLIRSCSKVLFGVAGVGRASTALRSGYMTPEKIRPYVQGGAVGVMSGRFFDRDGKPVLGPLDEQMIGLTLREIARSPERICIAGGPDKVEAIGGMLAGGYATILVTDETTAQALMTRH</sequence>
<gene>
    <name evidence="6" type="ORF">FRZ61_10530</name>
</gene>
<evidence type="ECO:0000313" key="7">
    <source>
        <dbReference type="Proteomes" id="UP000325797"/>
    </source>
</evidence>
<evidence type="ECO:0000256" key="4">
    <source>
        <dbReference type="ARBA" id="ARBA00023163"/>
    </source>
</evidence>
<dbReference type="Gene3D" id="1.10.10.10">
    <property type="entry name" value="Winged helix-like DNA-binding domain superfamily/Winged helix DNA-binding domain"/>
    <property type="match status" value="1"/>
</dbReference>
<keyword evidence="2" id="KW-0805">Transcription regulation</keyword>
<dbReference type="InterPro" id="IPR037171">
    <property type="entry name" value="NagB/RpiA_transferase-like"/>
</dbReference>
<evidence type="ECO:0000256" key="1">
    <source>
        <dbReference type="ARBA" id="ARBA00010466"/>
    </source>
</evidence>
<name>A0A5J6MTV3_9PROT</name>
<reference evidence="6 7" key="1">
    <citation type="submission" date="2019-08" db="EMBL/GenBank/DDBJ databases">
        <title>Hyperibacter terrae gen. nov., sp. nov. and Hyperibacter viscosus sp. nov., two new members in the family Rhodospirillaceae isolated from the rhizosphere of Hypericum perforatum.</title>
        <authorList>
            <person name="Noviana Z."/>
        </authorList>
    </citation>
    <scope>NUCLEOTIDE SEQUENCE [LARGE SCALE GENOMIC DNA]</scope>
    <source>
        <strain evidence="6 7">R5959</strain>
    </source>
</reference>
<dbReference type="AlphaFoldDB" id="A0A5J6MTV3"/>
<dbReference type="Proteomes" id="UP000325797">
    <property type="component" value="Chromosome"/>
</dbReference>
<dbReference type="InterPro" id="IPR036388">
    <property type="entry name" value="WH-like_DNA-bd_sf"/>
</dbReference>
<dbReference type="GO" id="GO:0030246">
    <property type="term" value="F:carbohydrate binding"/>
    <property type="evidence" value="ECO:0007669"/>
    <property type="project" value="InterPro"/>
</dbReference>
<dbReference type="GO" id="GO:0003677">
    <property type="term" value="F:DNA binding"/>
    <property type="evidence" value="ECO:0007669"/>
    <property type="project" value="UniProtKB-KW"/>
</dbReference>
<evidence type="ECO:0000259" key="5">
    <source>
        <dbReference type="Pfam" id="PF04198"/>
    </source>
</evidence>
<proteinExistence type="inferred from homology"/>
<dbReference type="EMBL" id="CP042582">
    <property type="protein sequence ID" value="QEX21132.1"/>
    <property type="molecule type" value="Genomic_DNA"/>
</dbReference>
<dbReference type="SUPFAM" id="SSF100950">
    <property type="entry name" value="NagB/RpiA/CoA transferase-like"/>
    <property type="match status" value="1"/>
</dbReference>
<keyword evidence="3" id="KW-0238">DNA-binding</keyword>
<evidence type="ECO:0000256" key="2">
    <source>
        <dbReference type="ARBA" id="ARBA00023015"/>
    </source>
</evidence>
<comment type="similarity">
    <text evidence="1">Belongs to the SorC transcriptional regulatory family.</text>
</comment>